<dbReference type="InterPro" id="IPR042175">
    <property type="entry name" value="Cell/Rod_MreC_2"/>
</dbReference>
<feature type="domain" description="Rod shape-determining protein MreC beta-barrel core" evidence="2">
    <location>
        <begin position="126"/>
        <end position="270"/>
    </location>
</feature>
<keyword evidence="1" id="KW-1133">Transmembrane helix</keyword>
<organism evidence="3 4">
    <name type="scientific">candidate division WS6 bacterium GW2011_GWB1_33_6</name>
    <dbReference type="NCBI Taxonomy" id="1619088"/>
    <lineage>
        <taxon>Bacteria</taxon>
        <taxon>Candidatus Dojkabacteria</taxon>
    </lineage>
</organism>
<evidence type="ECO:0000313" key="3">
    <source>
        <dbReference type="EMBL" id="KKP54894.1"/>
    </source>
</evidence>
<dbReference type="Gene3D" id="2.40.10.340">
    <property type="entry name" value="Rod shape-determining protein MreC, domain 1"/>
    <property type="match status" value="1"/>
</dbReference>
<reference evidence="3 4" key="1">
    <citation type="journal article" date="2015" name="Nature">
        <title>rRNA introns, odd ribosomes, and small enigmatic genomes across a large radiation of phyla.</title>
        <authorList>
            <person name="Brown C.T."/>
            <person name="Hug L.A."/>
            <person name="Thomas B.C."/>
            <person name="Sharon I."/>
            <person name="Castelle C.J."/>
            <person name="Singh A."/>
            <person name="Wilkins M.J."/>
            <person name="Williams K.H."/>
            <person name="Banfield J.F."/>
        </authorList>
    </citation>
    <scope>NUCLEOTIDE SEQUENCE [LARGE SCALE GENOMIC DNA]</scope>
</reference>
<protein>
    <recommendedName>
        <fullName evidence="2">Rod shape-determining protein MreC beta-barrel core domain-containing protein</fullName>
    </recommendedName>
</protein>
<evidence type="ECO:0000256" key="1">
    <source>
        <dbReference type="SAM" id="Phobius"/>
    </source>
</evidence>
<accession>A0A0G0ADI9</accession>
<keyword evidence="1" id="KW-0812">Transmembrane</keyword>
<dbReference type="InterPro" id="IPR055342">
    <property type="entry name" value="MreC_beta-barrel_core"/>
</dbReference>
<dbReference type="Gene3D" id="2.40.10.350">
    <property type="entry name" value="Rod shape-determining protein MreC, domain 2"/>
    <property type="match status" value="1"/>
</dbReference>
<dbReference type="Pfam" id="PF04085">
    <property type="entry name" value="MreC"/>
    <property type="match status" value="1"/>
</dbReference>
<gene>
    <name evidence="3" type="ORF">UR47_C0008G0003</name>
</gene>
<evidence type="ECO:0000313" key="4">
    <source>
        <dbReference type="Proteomes" id="UP000034488"/>
    </source>
</evidence>
<name>A0A0G0ADI9_9BACT</name>
<evidence type="ECO:0000259" key="2">
    <source>
        <dbReference type="Pfam" id="PF04085"/>
    </source>
</evidence>
<dbReference type="AlphaFoldDB" id="A0A0G0ADI9"/>
<dbReference type="InterPro" id="IPR042177">
    <property type="entry name" value="Cell/Rod_1"/>
</dbReference>
<keyword evidence="1" id="KW-0472">Membrane</keyword>
<proteinExistence type="predicted"/>
<dbReference type="PATRIC" id="fig|1619088.3.peg.348"/>
<comment type="caution">
    <text evidence="3">The sequence shown here is derived from an EMBL/GenBank/DDBJ whole genome shotgun (WGS) entry which is preliminary data.</text>
</comment>
<sequence>MKGISSTKNYGLFFFFIFSIAIVFLGRTPANGVIRYPFSYIFEPVYFVGNSLGSSVFSWGRALVDASSYISEYKDMQKEIIKVKAENEEKILNYQEYESLKYHSSMLLDERKYIEGTVLKYFDKGDIQINIGKEEGVKDGNVVSIGRVFIGVISEVDAKGSLVRLPNNSASNFEAIIVDSNIDIGIEKRLDNFIKSTGVVKGEVNGIVIENMGVNSTVSDGDVVILRDERVGDLYILGTLVGVSKNPASTSKSAVVSPVFDYSNLLTVFVRIK</sequence>
<dbReference type="EMBL" id="LBPI01000008">
    <property type="protein sequence ID" value="KKP54894.1"/>
    <property type="molecule type" value="Genomic_DNA"/>
</dbReference>
<dbReference type="Proteomes" id="UP000034488">
    <property type="component" value="Unassembled WGS sequence"/>
</dbReference>
<feature type="transmembrane region" description="Helical" evidence="1">
    <location>
        <begin position="12"/>
        <end position="30"/>
    </location>
</feature>